<reference evidence="1" key="1">
    <citation type="submission" date="2023-12" db="EMBL/GenBank/DDBJ databases">
        <authorList>
            <person name="Brown T."/>
        </authorList>
    </citation>
    <scope>NUCLEOTIDE SEQUENCE</scope>
</reference>
<keyword evidence="2" id="KW-1185">Reference proteome</keyword>
<name>A0ABP0AIZ0_PIPNA</name>
<dbReference type="EMBL" id="OY882879">
    <property type="protein sequence ID" value="CAK6450482.1"/>
    <property type="molecule type" value="Genomic_DNA"/>
</dbReference>
<gene>
    <name evidence="1" type="ORF">MPIPNATIZW_LOCUS18788</name>
</gene>
<accession>A0ABP0AIZ0</accession>
<evidence type="ECO:0000313" key="1">
    <source>
        <dbReference type="EMBL" id="CAK6450482.1"/>
    </source>
</evidence>
<evidence type="ECO:0000313" key="2">
    <source>
        <dbReference type="Proteomes" id="UP001314169"/>
    </source>
</evidence>
<protein>
    <submittedName>
        <fullName evidence="1">Uncharacterized protein</fullName>
    </submittedName>
</protein>
<sequence length="116" mass="12891">MSFYITNRQPGHCWFLMASMNAKVLIPLHCSQFSSCQLLKGKHTGFLALWVGRGLITILSVQTAVEQDEPCNSQQRPLKMLDQQSPCFHSSCPSQHQIACGKFYKASFIAPGVNSS</sequence>
<proteinExistence type="predicted"/>
<dbReference type="Proteomes" id="UP001314169">
    <property type="component" value="Chromosome X"/>
</dbReference>
<organism evidence="1 2">
    <name type="scientific">Pipistrellus nathusii</name>
    <name type="common">Nathusius' pipistrelle</name>
    <dbReference type="NCBI Taxonomy" id="59473"/>
    <lineage>
        <taxon>Eukaryota</taxon>
        <taxon>Metazoa</taxon>
        <taxon>Chordata</taxon>
        <taxon>Craniata</taxon>
        <taxon>Vertebrata</taxon>
        <taxon>Euteleostomi</taxon>
        <taxon>Mammalia</taxon>
        <taxon>Eutheria</taxon>
        <taxon>Laurasiatheria</taxon>
        <taxon>Chiroptera</taxon>
        <taxon>Yangochiroptera</taxon>
        <taxon>Vespertilionidae</taxon>
        <taxon>Pipistrellus</taxon>
    </lineage>
</organism>